<name>A0A133XZM8_9LACT</name>
<dbReference type="GO" id="GO:0004619">
    <property type="term" value="F:phosphoglycerate mutase activity"/>
    <property type="evidence" value="ECO:0007669"/>
    <property type="project" value="UniProtKB-UniRule"/>
</dbReference>
<dbReference type="AlphaFoldDB" id="A0A133XZM8"/>
<feature type="binding site" evidence="4 5">
    <location>
        <begin position="20"/>
        <end position="21"/>
    </location>
    <ligand>
        <name>substrate</name>
    </ligand>
</feature>
<dbReference type="PIRSF" id="PIRSF000709">
    <property type="entry name" value="6PFK_2-Ptase"/>
    <property type="match status" value="1"/>
</dbReference>
<dbReference type="HAMAP" id="MF_01039">
    <property type="entry name" value="PGAM_GpmA"/>
    <property type="match status" value="1"/>
</dbReference>
<dbReference type="PATRIC" id="fig|87541.4.peg.884"/>
<comment type="catalytic activity">
    <reaction evidence="4 7">
        <text>(2R)-2-phosphoglycerate = (2R)-3-phosphoglycerate</text>
        <dbReference type="Rhea" id="RHEA:15901"/>
        <dbReference type="ChEBI" id="CHEBI:58272"/>
        <dbReference type="ChEBI" id="CHEBI:58289"/>
        <dbReference type="EC" id="5.4.2.11"/>
    </reaction>
</comment>
<evidence type="ECO:0000256" key="3">
    <source>
        <dbReference type="ARBA" id="ARBA00023235"/>
    </source>
</evidence>
<keyword evidence="3 4" id="KW-0413">Isomerase</keyword>
<evidence type="ECO:0000256" key="4">
    <source>
        <dbReference type="HAMAP-Rule" id="MF_01039"/>
    </source>
</evidence>
<evidence type="ECO:0000313" key="8">
    <source>
        <dbReference type="EMBL" id="KXB36384.1"/>
    </source>
</evidence>
<evidence type="ECO:0000256" key="5">
    <source>
        <dbReference type="PIRSR" id="PIRSR613078-2"/>
    </source>
</evidence>
<keyword evidence="4" id="KW-0312">Gluconeogenesis</keyword>
<feature type="binding site" evidence="4 5">
    <location>
        <begin position="177"/>
        <end position="178"/>
    </location>
    <ligand>
        <name>substrate</name>
    </ligand>
</feature>
<evidence type="ECO:0000313" key="9">
    <source>
        <dbReference type="Proteomes" id="UP000070422"/>
    </source>
</evidence>
<dbReference type="InterPro" id="IPR029033">
    <property type="entry name" value="His_PPase_superfam"/>
</dbReference>
<comment type="function">
    <text evidence="4 7">Catalyzes the interconversion of 2-phosphoglycerate and 3-phosphoglycerate.</text>
</comment>
<comment type="pathway">
    <text evidence="4 7">Carbohydrate degradation; glycolysis; pyruvate from D-glyceraldehyde 3-phosphate: step 3/5.</text>
</comment>
<dbReference type="PROSITE" id="PS00175">
    <property type="entry name" value="PG_MUTASE"/>
    <property type="match status" value="1"/>
</dbReference>
<dbReference type="UniPathway" id="UPA00109">
    <property type="reaction ID" value="UER00186"/>
</dbReference>
<dbReference type="PANTHER" id="PTHR11931">
    <property type="entry name" value="PHOSPHOGLYCERATE MUTASE"/>
    <property type="match status" value="1"/>
</dbReference>
<dbReference type="Gene3D" id="3.40.50.1240">
    <property type="entry name" value="Phosphoglycerate mutase-like"/>
    <property type="match status" value="1"/>
</dbReference>
<dbReference type="Pfam" id="PF00300">
    <property type="entry name" value="His_Phos_1"/>
    <property type="match status" value="1"/>
</dbReference>
<evidence type="ECO:0000256" key="2">
    <source>
        <dbReference type="ARBA" id="ARBA00023152"/>
    </source>
</evidence>
<reference evidence="8 9" key="1">
    <citation type="submission" date="2016-01" db="EMBL/GenBank/DDBJ databases">
        <authorList>
            <person name="Oliw E.H."/>
        </authorList>
    </citation>
    <scope>NUCLEOTIDE SEQUENCE [LARGE SCALE GENOMIC DNA]</scope>
    <source>
        <strain evidence="8 9">KA00635</strain>
    </source>
</reference>
<feature type="binding site" evidence="4 5">
    <location>
        <begin position="113"/>
        <end position="114"/>
    </location>
    <ligand>
        <name>substrate</name>
    </ligand>
</feature>
<sequence length="227" mass="26355">MSLILIRHGQSVSNQKNLFTGWYDAPLTSLGKEQAIEAGKILKEHHVHLDTVHTSLLTRTIQTTYLILETIDKLYLPVHKTWRLNGRHYGALEGMNKDQARKIYGEDQVKQWRRSYRAVPPLADTHSLCQRYPFLPPEVIPRGESLEQTRRRMEPYIEEVIQPELLQGRDVLVVAHGNVLRAFTMILENLSEEEVFKVEIQNAQPIVYDFHSDLSVAKKIIWTRSSY</sequence>
<feature type="site" description="Transition state stabilizer" evidence="4 6">
    <location>
        <position position="176"/>
    </location>
</feature>
<comment type="similarity">
    <text evidence="1 4">Belongs to the phosphoglycerate mutase family. BPG-dependent PGAM subfamily.</text>
</comment>
<dbReference type="NCBIfam" id="TIGR01258">
    <property type="entry name" value="pgm_1"/>
    <property type="match status" value="1"/>
</dbReference>
<dbReference type="SUPFAM" id="SSF53254">
    <property type="entry name" value="Phosphoglycerate mutase-like"/>
    <property type="match status" value="1"/>
</dbReference>
<feature type="binding site" evidence="4 5">
    <location>
        <position position="97"/>
    </location>
    <ligand>
        <name>substrate</name>
    </ligand>
</feature>
<dbReference type="CDD" id="cd07067">
    <property type="entry name" value="HP_PGM_like"/>
    <property type="match status" value="1"/>
</dbReference>
<dbReference type="SMART" id="SM00855">
    <property type="entry name" value="PGAM"/>
    <property type="match status" value="1"/>
</dbReference>
<dbReference type="EMBL" id="LSCQ01000043">
    <property type="protein sequence ID" value="KXB36384.1"/>
    <property type="molecule type" value="Genomic_DNA"/>
</dbReference>
<feature type="binding site" evidence="4 5">
    <location>
        <begin position="7"/>
        <end position="14"/>
    </location>
    <ligand>
        <name>substrate</name>
    </ligand>
</feature>
<comment type="caution">
    <text evidence="4">Lacks conserved residue(s) required for the propagation of feature annotation.</text>
</comment>
<accession>A0A133XZM8</accession>
<dbReference type="InterPro" id="IPR001345">
    <property type="entry name" value="PG/BPGM_mutase_AS"/>
</dbReference>
<evidence type="ECO:0000256" key="6">
    <source>
        <dbReference type="PIRSR" id="PIRSR613078-3"/>
    </source>
</evidence>
<dbReference type="InterPro" id="IPR005952">
    <property type="entry name" value="Phosphogly_mut1"/>
</dbReference>
<feature type="active site" description="Tele-phosphohistidine intermediate" evidence="4">
    <location>
        <position position="8"/>
    </location>
</feature>
<proteinExistence type="inferred from homology"/>
<dbReference type="GO" id="GO:0006096">
    <property type="term" value="P:glycolytic process"/>
    <property type="evidence" value="ECO:0007669"/>
    <property type="project" value="UniProtKB-UniRule"/>
</dbReference>
<keyword evidence="2 4" id="KW-0324">Glycolysis</keyword>
<comment type="caution">
    <text evidence="8">The sequence shown here is derived from an EMBL/GenBank/DDBJ whole genome shotgun (WGS) entry which is preliminary data.</text>
</comment>
<dbReference type="EC" id="5.4.2.11" evidence="4 7"/>
<evidence type="ECO:0000256" key="1">
    <source>
        <dbReference type="ARBA" id="ARBA00006717"/>
    </source>
</evidence>
<dbReference type="OrthoDB" id="9781415at2"/>
<dbReference type="InterPro" id="IPR013078">
    <property type="entry name" value="His_Pase_superF_clade-1"/>
</dbReference>
<dbReference type="GO" id="GO:0006094">
    <property type="term" value="P:gluconeogenesis"/>
    <property type="evidence" value="ECO:0007669"/>
    <property type="project" value="UniProtKB-UniRule"/>
</dbReference>
<protein>
    <recommendedName>
        <fullName evidence="4 7">2,3-bisphosphoglycerate-dependent phosphoglycerate mutase</fullName>
        <shortName evidence="4">BPG-dependent PGAM</shortName>
        <shortName evidence="4">PGAM</shortName>
        <shortName evidence="4">Phosphoglyceromutase</shortName>
        <shortName evidence="4">dPGM</shortName>
        <ecNumber evidence="4 7">5.4.2.11</ecNumber>
    </recommendedName>
</protein>
<dbReference type="STRING" id="87541.AWM71_00545"/>
<dbReference type="RefSeq" id="WP_060936813.1">
    <property type="nucleotide sequence ID" value="NZ_JASOZP010000037.1"/>
</dbReference>
<feature type="binding site" evidence="4 5">
    <location>
        <position position="59"/>
    </location>
    <ligand>
        <name>substrate</name>
    </ligand>
</feature>
<dbReference type="Proteomes" id="UP000070422">
    <property type="component" value="Unassembled WGS sequence"/>
</dbReference>
<organism evidence="8 9">
    <name type="scientific">Aerococcus christensenii</name>
    <dbReference type="NCBI Taxonomy" id="87541"/>
    <lineage>
        <taxon>Bacteria</taxon>
        <taxon>Bacillati</taxon>
        <taxon>Bacillota</taxon>
        <taxon>Bacilli</taxon>
        <taxon>Lactobacillales</taxon>
        <taxon>Aerococcaceae</taxon>
        <taxon>Aerococcus</taxon>
    </lineage>
</organism>
<evidence type="ECO:0000256" key="7">
    <source>
        <dbReference type="RuleBase" id="RU004512"/>
    </source>
</evidence>
<gene>
    <name evidence="4" type="primary">gpmA</name>
    <name evidence="8" type="ORF">HMPREF3187_00894</name>
</gene>